<dbReference type="EMBL" id="FZOS01000002">
    <property type="protein sequence ID" value="SNS20762.1"/>
    <property type="molecule type" value="Genomic_DNA"/>
</dbReference>
<accession>A0A239CLI7</accession>
<dbReference type="Proteomes" id="UP000198281">
    <property type="component" value="Unassembled WGS sequence"/>
</dbReference>
<keyword evidence="2" id="KW-1185">Reference proteome</keyword>
<dbReference type="OrthoDB" id="361944at2"/>
<dbReference type="Pfam" id="PF14384">
    <property type="entry name" value="BrnA_antitoxin"/>
    <property type="match status" value="1"/>
</dbReference>
<gene>
    <name evidence="1" type="ORF">SAMN06295912_102268</name>
</gene>
<protein>
    <submittedName>
        <fullName evidence="1">Uncharacterized conserved protein, DUF4415 family</fullName>
    </submittedName>
</protein>
<dbReference type="InterPro" id="IPR025528">
    <property type="entry name" value="BrnA_antitoxin"/>
</dbReference>
<proteinExistence type="predicted"/>
<name>A0A239CLI7_9SPHN</name>
<sequence length="142" mass="15584">MAKKAWPSFVTKDLGNSDADAAEMERRWLIYRDEMSALIAAGGVHQDDDGWWVCDATGELIGPDPEIERPLNLREAGAAVSFDQAFPGLAAKMRPPRGAQKKPTKVSTTIRLSPDVLAHFRASGEGWQSRIDAALKEWIAAH</sequence>
<evidence type="ECO:0000313" key="2">
    <source>
        <dbReference type="Proteomes" id="UP000198281"/>
    </source>
</evidence>
<dbReference type="RefSeq" id="WP_089218256.1">
    <property type="nucleotide sequence ID" value="NZ_FZOS01000002.1"/>
</dbReference>
<evidence type="ECO:0000313" key="1">
    <source>
        <dbReference type="EMBL" id="SNS20762.1"/>
    </source>
</evidence>
<reference evidence="2" key="1">
    <citation type="submission" date="2017-06" db="EMBL/GenBank/DDBJ databases">
        <authorList>
            <person name="Varghese N."/>
            <person name="Submissions S."/>
        </authorList>
    </citation>
    <scope>NUCLEOTIDE SEQUENCE [LARGE SCALE GENOMIC DNA]</scope>
    <source>
        <strain evidence="2">LNB2</strain>
    </source>
</reference>
<organism evidence="1 2">
    <name type="scientific">Edaphosphingomonas laterariae</name>
    <dbReference type="NCBI Taxonomy" id="861865"/>
    <lineage>
        <taxon>Bacteria</taxon>
        <taxon>Pseudomonadati</taxon>
        <taxon>Pseudomonadota</taxon>
        <taxon>Alphaproteobacteria</taxon>
        <taxon>Sphingomonadales</taxon>
        <taxon>Rhizorhabdaceae</taxon>
        <taxon>Edaphosphingomonas</taxon>
    </lineage>
</organism>
<dbReference type="AlphaFoldDB" id="A0A239CLI7"/>